<proteinExistence type="predicted"/>
<dbReference type="EMBL" id="JAADJS010000009">
    <property type="protein sequence ID" value="NGX90000.1"/>
    <property type="molecule type" value="Genomic_DNA"/>
</dbReference>
<accession>A0A6M2B9K4</accession>
<keyword evidence="3" id="KW-1185">Reference proteome</keyword>
<dbReference type="AlphaFoldDB" id="A0A6M2B9K4"/>
<feature type="domain" description="DUF7480" evidence="1">
    <location>
        <begin position="25"/>
        <end position="111"/>
    </location>
</feature>
<dbReference type="InterPro" id="IPR054657">
    <property type="entry name" value="T6SS_periplasmic_put"/>
</dbReference>
<reference evidence="2 3" key="2">
    <citation type="submission" date="2020-03" db="EMBL/GenBank/DDBJ databases">
        <title>Rahnella aceri sp. nov., isoated from traditional Jeju Makgeolli.</title>
        <authorList>
            <person name="Kim I.S."/>
            <person name="Jeon D."/>
        </authorList>
    </citation>
    <scope>NUCLEOTIDE SEQUENCE [LARGE SCALE GENOMIC DNA]</scope>
    <source>
        <strain evidence="2 3">Lac-M11</strain>
    </source>
</reference>
<dbReference type="PROSITE" id="PS51257">
    <property type="entry name" value="PROKAR_LIPOPROTEIN"/>
    <property type="match status" value="1"/>
</dbReference>
<evidence type="ECO:0000313" key="2">
    <source>
        <dbReference type="EMBL" id="NGX90000.1"/>
    </source>
</evidence>
<dbReference type="InterPro" id="IPR055903">
    <property type="entry name" value="DUF7480"/>
</dbReference>
<organism evidence="2 3">
    <name type="scientific">Rahnella contaminans</name>
    <dbReference type="NCBI Taxonomy" id="2703882"/>
    <lineage>
        <taxon>Bacteria</taxon>
        <taxon>Pseudomonadati</taxon>
        <taxon>Pseudomonadota</taxon>
        <taxon>Gammaproteobacteria</taxon>
        <taxon>Enterobacterales</taxon>
        <taxon>Yersiniaceae</taxon>
        <taxon>Rahnella</taxon>
    </lineage>
</organism>
<dbReference type="RefSeq" id="WP_165062140.1">
    <property type="nucleotide sequence ID" value="NZ_JAADJS010000009.1"/>
</dbReference>
<name>A0A6M2B9K4_9GAMM</name>
<protein>
    <recommendedName>
        <fullName evidence="1">DUF7480 domain-containing protein</fullName>
    </recommendedName>
</protein>
<dbReference type="Pfam" id="PF24295">
    <property type="entry name" value="DUF7480"/>
    <property type="match status" value="1"/>
</dbReference>
<reference evidence="2 3" key="1">
    <citation type="submission" date="2020-01" db="EMBL/GenBank/DDBJ databases">
        <authorList>
            <person name="Lee S.D."/>
        </authorList>
    </citation>
    <scope>NUCLEOTIDE SEQUENCE [LARGE SCALE GENOMIC DNA]</scope>
    <source>
        <strain evidence="2 3">Lac-M11</strain>
    </source>
</reference>
<evidence type="ECO:0000259" key="1">
    <source>
        <dbReference type="Pfam" id="PF24295"/>
    </source>
</evidence>
<dbReference type="NCBIfam" id="NF045617">
    <property type="entry name" value="mostly_LP"/>
    <property type="match status" value="1"/>
</dbReference>
<comment type="caution">
    <text evidence="2">The sequence shown here is derived from an EMBL/GenBank/DDBJ whole genome shotgun (WGS) entry which is preliminary data.</text>
</comment>
<dbReference type="Proteomes" id="UP000476696">
    <property type="component" value="Unassembled WGS sequence"/>
</dbReference>
<gene>
    <name evidence="2" type="ORF">GW579_23260</name>
</gene>
<sequence length="112" mass="12711">MKLLPLLLFLLLTGCLGDRVPWDIADVKQSDGAVCIYVPNIGKNFVYERVKIQKSGEKEEFTSDFKEKTQAKNTCLPAVNYKFISENEYNVSFSVLDMNSGERKVYAANFTD</sequence>
<evidence type="ECO:0000313" key="3">
    <source>
        <dbReference type="Proteomes" id="UP000476696"/>
    </source>
</evidence>